<evidence type="ECO:0000256" key="5">
    <source>
        <dbReference type="SAM" id="Phobius"/>
    </source>
</evidence>
<dbReference type="Proteomes" id="UP001589536">
    <property type="component" value="Unassembled WGS sequence"/>
</dbReference>
<keyword evidence="4 5" id="KW-0472">Membrane</keyword>
<dbReference type="RefSeq" id="WP_345037138.1">
    <property type="nucleotide sequence ID" value="NZ_BAABED010000001.1"/>
</dbReference>
<feature type="transmembrane region" description="Helical" evidence="5">
    <location>
        <begin position="71"/>
        <end position="89"/>
    </location>
</feature>
<accession>A0ABV5UX24</accession>
<dbReference type="EMBL" id="JBHMBH010000062">
    <property type="protein sequence ID" value="MFB9716758.1"/>
    <property type="molecule type" value="Genomic_DNA"/>
</dbReference>
<keyword evidence="2 5" id="KW-0812">Transmembrane</keyword>
<evidence type="ECO:0000259" key="6">
    <source>
        <dbReference type="PROSITE" id="PS50850"/>
    </source>
</evidence>
<protein>
    <submittedName>
        <fullName evidence="7">MFS transporter</fullName>
    </submittedName>
</protein>
<dbReference type="PROSITE" id="PS50850">
    <property type="entry name" value="MFS"/>
    <property type="match status" value="1"/>
</dbReference>
<feature type="transmembrane region" description="Helical" evidence="5">
    <location>
        <begin position="408"/>
        <end position="430"/>
    </location>
</feature>
<dbReference type="PANTHER" id="PTHR23508">
    <property type="entry name" value="CARBOXYLIC ACID TRANSPORTER PROTEIN HOMOLOG"/>
    <property type="match status" value="1"/>
</dbReference>
<keyword evidence="3 5" id="KW-1133">Transmembrane helix</keyword>
<keyword evidence="8" id="KW-1185">Reference proteome</keyword>
<name>A0ABV5UX24_9MICC</name>
<gene>
    <name evidence="7" type="ORF">ACFFPI_21930</name>
</gene>
<dbReference type="InterPro" id="IPR036259">
    <property type="entry name" value="MFS_trans_sf"/>
</dbReference>
<dbReference type="Gene3D" id="1.20.1250.20">
    <property type="entry name" value="MFS general substrate transporter like domains"/>
    <property type="match status" value="1"/>
</dbReference>
<feature type="transmembrane region" description="Helical" evidence="5">
    <location>
        <begin position="158"/>
        <end position="179"/>
    </location>
</feature>
<feature type="transmembrane region" description="Helical" evidence="5">
    <location>
        <begin position="442"/>
        <end position="462"/>
    </location>
</feature>
<comment type="subcellular location">
    <subcellularLocation>
        <location evidence="1">Cell membrane</location>
        <topology evidence="1">Multi-pass membrane protein</topology>
    </subcellularLocation>
</comment>
<feature type="transmembrane region" description="Helical" evidence="5">
    <location>
        <begin position="191"/>
        <end position="210"/>
    </location>
</feature>
<dbReference type="PANTHER" id="PTHR23508:SF10">
    <property type="entry name" value="CARBOXYLIC ACID TRANSPORTER PROTEIN HOMOLOG"/>
    <property type="match status" value="1"/>
</dbReference>
<feature type="transmembrane region" description="Helical" evidence="5">
    <location>
        <begin position="373"/>
        <end position="396"/>
    </location>
</feature>
<evidence type="ECO:0000256" key="3">
    <source>
        <dbReference type="ARBA" id="ARBA00022989"/>
    </source>
</evidence>
<dbReference type="InterPro" id="IPR020846">
    <property type="entry name" value="MFS_dom"/>
</dbReference>
<evidence type="ECO:0000256" key="2">
    <source>
        <dbReference type="ARBA" id="ARBA00022692"/>
    </source>
</evidence>
<sequence>MSAVKDAPGDIIETNIPGRMDRLPWSRWHWMIVIGLGTVWILDGLEVTIVGSIGDSLTQPNGGLGMSASDIGLAAAIYVSGACVGSLAFGHLTDRFGRKKLFLLTLGLYLVATVATAFSLNPMWFFMCRFFTGAGIGGEYAAINSAIDELIPAARRGVVDLAINGSFWLGTAFGASLSVVLLNPSFFAPGIGWRLAFGLGAFLGLLILLVRRNVPESPRWMFIHGRDKEADELVRKIEDEVEEASGEKLSAVHETLKVRQRKSIGFGVIIKTAVQRYPKRVVLGLSLFIGQAFLYNAVFFTYALVLTKLLNVPSDVAPWTLVPIAVGNFLGPLILGRFFDSVGRRTMISGTYIASGVLLAGTAFIFAGGALDAFWLTACWMVIFFFASAGASSAYLTVSEIFPMETRAMAIAFFYAVGTGLGGITGPILFGRFVEQGIQAVAFGYVIGAVLMVAAGIVEIVFGVEAAGRSLEDIAAPITAQTEEVPA</sequence>
<dbReference type="SUPFAM" id="SSF103473">
    <property type="entry name" value="MFS general substrate transporter"/>
    <property type="match status" value="1"/>
</dbReference>
<proteinExistence type="predicted"/>
<evidence type="ECO:0000256" key="4">
    <source>
        <dbReference type="ARBA" id="ARBA00023136"/>
    </source>
</evidence>
<feature type="transmembrane region" description="Helical" evidence="5">
    <location>
        <begin position="347"/>
        <end position="367"/>
    </location>
</feature>
<evidence type="ECO:0000313" key="7">
    <source>
        <dbReference type="EMBL" id="MFB9716758.1"/>
    </source>
</evidence>
<comment type="caution">
    <text evidence="7">The sequence shown here is derived from an EMBL/GenBank/DDBJ whole genome shotgun (WGS) entry which is preliminary data.</text>
</comment>
<evidence type="ECO:0000256" key="1">
    <source>
        <dbReference type="ARBA" id="ARBA00004651"/>
    </source>
</evidence>
<feature type="transmembrane region" description="Helical" evidence="5">
    <location>
        <begin position="281"/>
        <end position="304"/>
    </location>
</feature>
<feature type="transmembrane region" description="Helical" evidence="5">
    <location>
        <begin position="316"/>
        <end position="335"/>
    </location>
</feature>
<feature type="domain" description="Major facilitator superfamily (MFS) profile" evidence="6">
    <location>
        <begin position="32"/>
        <end position="467"/>
    </location>
</feature>
<feature type="transmembrane region" description="Helical" evidence="5">
    <location>
        <begin position="101"/>
        <end position="118"/>
    </location>
</feature>
<feature type="transmembrane region" description="Helical" evidence="5">
    <location>
        <begin position="28"/>
        <end position="51"/>
    </location>
</feature>
<reference evidence="7 8" key="1">
    <citation type="submission" date="2024-09" db="EMBL/GenBank/DDBJ databases">
        <authorList>
            <person name="Sun Q."/>
            <person name="Mori K."/>
        </authorList>
    </citation>
    <scope>NUCLEOTIDE SEQUENCE [LARGE SCALE GENOMIC DNA]</scope>
    <source>
        <strain evidence="7 8">JCM 13519</strain>
    </source>
</reference>
<dbReference type="CDD" id="cd17316">
    <property type="entry name" value="MFS_SV2_like"/>
    <property type="match status" value="1"/>
</dbReference>
<evidence type="ECO:0000313" key="8">
    <source>
        <dbReference type="Proteomes" id="UP001589536"/>
    </source>
</evidence>
<dbReference type="InterPro" id="IPR005828">
    <property type="entry name" value="MFS_sugar_transport-like"/>
</dbReference>
<dbReference type="Pfam" id="PF00083">
    <property type="entry name" value="Sugar_tr"/>
    <property type="match status" value="1"/>
</dbReference>
<organism evidence="7 8">
    <name type="scientific">Arthrobacter methylotrophus</name>
    <dbReference type="NCBI Taxonomy" id="121291"/>
    <lineage>
        <taxon>Bacteria</taxon>
        <taxon>Bacillati</taxon>
        <taxon>Actinomycetota</taxon>
        <taxon>Actinomycetes</taxon>
        <taxon>Micrococcales</taxon>
        <taxon>Micrococcaceae</taxon>
        <taxon>Arthrobacter</taxon>
    </lineage>
</organism>